<sequence>MQQIGGNQFVLTNGAHFHFCFNVSLVSFCNEKFSLRRGGRVAEGARLLSE</sequence>
<dbReference type="EMBL" id="UINC01139343">
    <property type="protein sequence ID" value="SVD25836.1"/>
    <property type="molecule type" value="Genomic_DNA"/>
</dbReference>
<reference evidence="1" key="1">
    <citation type="submission" date="2018-05" db="EMBL/GenBank/DDBJ databases">
        <authorList>
            <person name="Lanie J.A."/>
            <person name="Ng W.-L."/>
            <person name="Kazmierczak K.M."/>
            <person name="Andrzejewski T.M."/>
            <person name="Davidsen T.M."/>
            <person name="Wayne K.J."/>
            <person name="Tettelin H."/>
            <person name="Glass J.I."/>
            <person name="Rusch D."/>
            <person name="Podicherti R."/>
            <person name="Tsui H.-C.T."/>
            <person name="Winkler M.E."/>
        </authorList>
    </citation>
    <scope>NUCLEOTIDE SEQUENCE</scope>
</reference>
<accession>A0A382TUU9</accession>
<evidence type="ECO:0000313" key="1">
    <source>
        <dbReference type="EMBL" id="SVD25836.1"/>
    </source>
</evidence>
<name>A0A382TUU9_9ZZZZ</name>
<protein>
    <submittedName>
        <fullName evidence="1">Uncharacterized protein</fullName>
    </submittedName>
</protein>
<proteinExistence type="predicted"/>
<organism evidence="1">
    <name type="scientific">marine metagenome</name>
    <dbReference type="NCBI Taxonomy" id="408172"/>
    <lineage>
        <taxon>unclassified sequences</taxon>
        <taxon>metagenomes</taxon>
        <taxon>ecological metagenomes</taxon>
    </lineage>
</organism>
<dbReference type="AlphaFoldDB" id="A0A382TUU9"/>
<gene>
    <name evidence="1" type="ORF">METZ01_LOCUS378690</name>
</gene>